<dbReference type="Gene3D" id="3.40.50.720">
    <property type="entry name" value="NAD(P)-binding Rossmann-like Domain"/>
    <property type="match status" value="2"/>
</dbReference>
<dbReference type="AlphaFoldDB" id="A0A822V7T6"/>
<evidence type="ECO:0000313" key="5">
    <source>
        <dbReference type="EMBL" id="CVI21251.1"/>
    </source>
</evidence>
<dbReference type="InterPro" id="IPR036291">
    <property type="entry name" value="NAD(P)-bd_dom_sf"/>
</dbReference>
<dbReference type="InterPro" id="IPR029753">
    <property type="entry name" value="D-isomer_DH_CS"/>
</dbReference>
<evidence type="ECO:0000256" key="3">
    <source>
        <dbReference type="ARBA" id="ARBA00023027"/>
    </source>
</evidence>
<dbReference type="RefSeq" id="WP_060724528.1">
    <property type="nucleotide sequence ID" value="NZ_LMVK01000018.1"/>
</dbReference>
<accession>A0A822V7T6</accession>
<dbReference type="InterPro" id="IPR050857">
    <property type="entry name" value="D-2-hydroxyacid_DH"/>
</dbReference>
<name>A0A822V7T6_AGRTU</name>
<dbReference type="InterPro" id="IPR006140">
    <property type="entry name" value="D-isomer_DH_NAD-bd"/>
</dbReference>
<proteinExistence type="inferred from homology"/>
<dbReference type="PROSITE" id="PS00670">
    <property type="entry name" value="D_2_HYDROXYACID_DH_2"/>
    <property type="match status" value="1"/>
</dbReference>
<comment type="similarity">
    <text evidence="1">Belongs to the D-isomer specific 2-hydroxyacid dehydrogenase family.</text>
</comment>
<reference evidence="5 6" key="1">
    <citation type="submission" date="2016-01" db="EMBL/GenBank/DDBJ databases">
        <authorList>
            <person name="Regsiter A."/>
            <person name="william w."/>
        </authorList>
    </citation>
    <scope>NUCLEOTIDE SEQUENCE [LARGE SCALE GENOMIC DNA]</scope>
    <source>
        <strain evidence="5 6">B6</strain>
    </source>
</reference>
<sequence length="344" mass="37986">MTHSQDKPRLLIAMRSELPEGFFGPREWARLNAVTHIIPGFPYTDFDTADGTEALAEADILLAAWGTPSLTRERLARAPRLKMLAYAASSVRRVAPAEFWETSDVLVTTAASAMAVPVAEFTYAAIIMCNKDVFRLRDEHRAERGTGVFGSRRGRSLPYLGNHARKVGIVGASRIGRLVMEMLARGKFEIVVYDPFLSAEEAASLGARKTELDELLAWSDVVSLHAPILPETHHMIGARELALMTDHAVFINTARGWLVDHDALLAEAFSGRLRILIDTPEPEPLPTDSPFYDLPNVVLTPHIAGALGNELRALSNLTITEIERFVTGLPPLHPVHKQDMERMA</sequence>
<dbReference type="EMBL" id="FCNL01000031">
    <property type="protein sequence ID" value="CVI21251.1"/>
    <property type="molecule type" value="Genomic_DNA"/>
</dbReference>
<dbReference type="GO" id="GO:0051287">
    <property type="term" value="F:NAD binding"/>
    <property type="evidence" value="ECO:0007669"/>
    <property type="project" value="InterPro"/>
</dbReference>
<dbReference type="SUPFAM" id="SSF51735">
    <property type="entry name" value="NAD(P)-binding Rossmann-fold domains"/>
    <property type="match status" value="1"/>
</dbReference>
<keyword evidence="2" id="KW-0560">Oxidoreductase</keyword>
<dbReference type="GO" id="GO:0016616">
    <property type="term" value="F:oxidoreductase activity, acting on the CH-OH group of donors, NAD or NADP as acceptor"/>
    <property type="evidence" value="ECO:0007669"/>
    <property type="project" value="UniProtKB-ARBA"/>
</dbReference>
<dbReference type="Proteomes" id="UP000192074">
    <property type="component" value="Unassembled WGS sequence"/>
</dbReference>
<organism evidence="5 6">
    <name type="scientific">Agrobacterium tumefaciens str. B6</name>
    <dbReference type="NCBI Taxonomy" id="1183423"/>
    <lineage>
        <taxon>Bacteria</taxon>
        <taxon>Pseudomonadati</taxon>
        <taxon>Pseudomonadota</taxon>
        <taxon>Alphaproteobacteria</taxon>
        <taxon>Hyphomicrobiales</taxon>
        <taxon>Rhizobiaceae</taxon>
        <taxon>Rhizobium/Agrobacterium group</taxon>
        <taxon>Agrobacterium</taxon>
        <taxon>Agrobacterium tumefaciens complex</taxon>
    </lineage>
</organism>
<dbReference type="PANTHER" id="PTHR42789">
    <property type="entry name" value="D-ISOMER SPECIFIC 2-HYDROXYACID DEHYDROGENASE FAMILY PROTEIN (AFU_ORTHOLOGUE AFUA_6G10090)"/>
    <property type="match status" value="1"/>
</dbReference>
<comment type="caution">
    <text evidence="5">The sequence shown here is derived from an EMBL/GenBank/DDBJ whole genome shotgun (WGS) entry which is preliminary data.</text>
</comment>
<evidence type="ECO:0000259" key="4">
    <source>
        <dbReference type="Pfam" id="PF02826"/>
    </source>
</evidence>
<evidence type="ECO:0000256" key="2">
    <source>
        <dbReference type="ARBA" id="ARBA00023002"/>
    </source>
</evidence>
<keyword evidence="3" id="KW-0520">NAD</keyword>
<dbReference type="CDD" id="cd12167">
    <property type="entry name" value="2-Hacid_dh_8"/>
    <property type="match status" value="1"/>
</dbReference>
<feature type="domain" description="D-isomer specific 2-hydroxyacid dehydrogenase NAD-binding" evidence="4">
    <location>
        <begin position="125"/>
        <end position="304"/>
    </location>
</feature>
<dbReference type="Pfam" id="PF02826">
    <property type="entry name" value="2-Hacid_dh_C"/>
    <property type="match status" value="1"/>
</dbReference>
<evidence type="ECO:0000256" key="1">
    <source>
        <dbReference type="ARBA" id="ARBA00005854"/>
    </source>
</evidence>
<dbReference type="SUPFAM" id="SSF52283">
    <property type="entry name" value="Formate/glycerate dehydrogenase catalytic domain-like"/>
    <property type="match status" value="1"/>
</dbReference>
<gene>
    <name evidence="5" type="ORF">AGR4A_Lc130225</name>
</gene>
<dbReference type="PANTHER" id="PTHR42789:SF1">
    <property type="entry name" value="D-ISOMER SPECIFIC 2-HYDROXYACID DEHYDROGENASE FAMILY PROTEIN (AFU_ORTHOLOGUE AFUA_6G10090)"/>
    <property type="match status" value="1"/>
</dbReference>
<protein>
    <submittedName>
        <fullName evidence="5">Dehydrogenase</fullName>
    </submittedName>
</protein>
<evidence type="ECO:0000313" key="6">
    <source>
        <dbReference type="Proteomes" id="UP000192074"/>
    </source>
</evidence>